<dbReference type="Pfam" id="PF01694">
    <property type="entry name" value="Rhomboid"/>
    <property type="match status" value="1"/>
</dbReference>
<evidence type="ECO:0000256" key="5">
    <source>
        <dbReference type="ARBA" id="ARBA00022989"/>
    </source>
</evidence>
<evidence type="ECO:0000256" key="4">
    <source>
        <dbReference type="ARBA" id="ARBA00022801"/>
    </source>
</evidence>
<keyword evidence="4" id="KW-0378">Hydrolase</keyword>
<feature type="transmembrane region" description="Helical" evidence="7">
    <location>
        <begin position="16"/>
        <end position="36"/>
    </location>
</feature>
<name>A0A133VFD6_9EURY</name>
<dbReference type="EMBL" id="LHYC01000033">
    <property type="protein sequence ID" value="KXB05158.1"/>
    <property type="molecule type" value="Genomic_DNA"/>
</dbReference>
<keyword evidence="10" id="KW-1185">Reference proteome</keyword>
<dbReference type="Gene3D" id="1.20.1540.10">
    <property type="entry name" value="Rhomboid-like"/>
    <property type="match status" value="1"/>
</dbReference>
<comment type="similarity">
    <text evidence="2">Belongs to the peptidase S54 family.</text>
</comment>
<dbReference type="SUPFAM" id="SSF144091">
    <property type="entry name" value="Rhomboid-like"/>
    <property type="match status" value="1"/>
</dbReference>
<dbReference type="GO" id="GO:0004252">
    <property type="term" value="F:serine-type endopeptidase activity"/>
    <property type="evidence" value="ECO:0007669"/>
    <property type="project" value="InterPro"/>
</dbReference>
<sequence length="248" mass="27929">MFFPLKDENPTERTPILTISLVVVNLVLFVLTLFYLPSDQSILGALIYGSENPIVFEYGMKPINIIHGEQLYTIFTSMFLHGNLFHVLSNIWFLWIFGDNIEDLFGRKKFLIIFFLSGIFASLAHALFNPNSPIPTVGASGAVAGILGAYVVKYPKANIVTIFIFFFFIQFFRIPSFVFIGIWIIMQLLSATVSTLGNVSVTVAYWAHIGGFIAGAILAFVLKERISKTEKIISEEFSRKRKGFSFLE</sequence>
<dbReference type="PANTHER" id="PTHR43731">
    <property type="entry name" value="RHOMBOID PROTEASE"/>
    <property type="match status" value="1"/>
</dbReference>
<dbReference type="PANTHER" id="PTHR43731:SF14">
    <property type="entry name" value="PRESENILIN-ASSOCIATED RHOMBOID-LIKE PROTEIN, MITOCHONDRIAL"/>
    <property type="match status" value="1"/>
</dbReference>
<feature type="transmembrane region" description="Helical" evidence="7">
    <location>
        <begin position="159"/>
        <end position="185"/>
    </location>
</feature>
<evidence type="ECO:0000313" key="9">
    <source>
        <dbReference type="EMBL" id="KXB05158.1"/>
    </source>
</evidence>
<dbReference type="GO" id="GO:0016020">
    <property type="term" value="C:membrane"/>
    <property type="evidence" value="ECO:0007669"/>
    <property type="project" value="UniProtKB-SubCell"/>
</dbReference>
<evidence type="ECO:0000313" key="10">
    <source>
        <dbReference type="Proteomes" id="UP000070549"/>
    </source>
</evidence>
<feature type="transmembrane region" description="Helical" evidence="7">
    <location>
        <begin position="205"/>
        <end position="222"/>
    </location>
</feature>
<evidence type="ECO:0000256" key="1">
    <source>
        <dbReference type="ARBA" id="ARBA00004141"/>
    </source>
</evidence>
<evidence type="ECO:0000256" key="3">
    <source>
        <dbReference type="ARBA" id="ARBA00022692"/>
    </source>
</evidence>
<dbReference type="InterPro" id="IPR050925">
    <property type="entry name" value="Rhomboid_protease_S54"/>
</dbReference>
<keyword evidence="6 7" id="KW-0472">Membrane</keyword>
<evidence type="ECO:0000256" key="2">
    <source>
        <dbReference type="ARBA" id="ARBA00009045"/>
    </source>
</evidence>
<keyword evidence="5 7" id="KW-1133">Transmembrane helix</keyword>
<comment type="subcellular location">
    <subcellularLocation>
        <location evidence="1">Membrane</location>
        <topology evidence="1">Multi-pass membrane protein</topology>
    </subcellularLocation>
</comment>
<evidence type="ECO:0000256" key="6">
    <source>
        <dbReference type="ARBA" id="ARBA00023136"/>
    </source>
</evidence>
<dbReference type="AlphaFoldDB" id="A0A133VFD6"/>
<proteinExistence type="inferred from homology"/>
<comment type="caution">
    <text evidence="9">The sequence shown here is derived from an EMBL/GenBank/DDBJ whole genome shotgun (WGS) entry which is preliminary data.</text>
</comment>
<evidence type="ECO:0000259" key="8">
    <source>
        <dbReference type="Pfam" id="PF01694"/>
    </source>
</evidence>
<keyword evidence="3 7" id="KW-0812">Transmembrane</keyword>
<dbReference type="FunFam" id="1.20.1540.10:FF:000027">
    <property type="entry name" value="Rhomboid family intramembrane serine protease"/>
    <property type="match status" value="1"/>
</dbReference>
<organism evidence="9 10">
    <name type="scientific">candidate division MSBL1 archaeon SCGC-AAA382A03</name>
    <dbReference type="NCBI Taxonomy" id="1698278"/>
    <lineage>
        <taxon>Archaea</taxon>
        <taxon>Methanobacteriati</taxon>
        <taxon>Methanobacteriota</taxon>
        <taxon>candidate division MSBL1</taxon>
    </lineage>
</organism>
<evidence type="ECO:0000256" key="7">
    <source>
        <dbReference type="SAM" id="Phobius"/>
    </source>
</evidence>
<feature type="transmembrane region" description="Helical" evidence="7">
    <location>
        <begin position="134"/>
        <end position="152"/>
    </location>
</feature>
<reference evidence="9 10" key="1">
    <citation type="journal article" date="2016" name="Sci. Rep.">
        <title>Metabolic traits of an uncultured archaeal lineage -MSBL1- from brine pools of the Red Sea.</title>
        <authorList>
            <person name="Mwirichia R."/>
            <person name="Alam I."/>
            <person name="Rashid M."/>
            <person name="Vinu M."/>
            <person name="Ba-Alawi W."/>
            <person name="Anthony Kamau A."/>
            <person name="Kamanda Ngugi D."/>
            <person name="Goker M."/>
            <person name="Klenk H.P."/>
            <person name="Bajic V."/>
            <person name="Stingl U."/>
        </authorList>
    </citation>
    <scope>NUCLEOTIDE SEQUENCE [LARGE SCALE GENOMIC DNA]</scope>
    <source>
        <strain evidence="9">SCGC-AAA382A03</strain>
    </source>
</reference>
<feature type="transmembrane region" description="Helical" evidence="7">
    <location>
        <begin position="110"/>
        <end position="128"/>
    </location>
</feature>
<feature type="transmembrane region" description="Helical" evidence="7">
    <location>
        <begin position="78"/>
        <end position="98"/>
    </location>
</feature>
<accession>A0A133VFD6</accession>
<dbReference type="InterPro" id="IPR022764">
    <property type="entry name" value="Peptidase_S54_rhomboid_dom"/>
</dbReference>
<gene>
    <name evidence="9" type="ORF">AKJ49_01365</name>
</gene>
<dbReference type="Proteomes" id="UP000070549">
    <property type="component" value="Unassembled WGS sequence"/>
</dbReference>
<feature type="domain" description="Peptidase S54 rhomboid" evidence="8">
    <location>
        <begin position="69"/>
        <end position="223"/>
    </location>
</feature>
<protein>
    <recommendedName>
        <fullName evidence="8">Peptidase S54 rhomboid domain-containing protein</fullName>
    </recommendedName>
</protein>
<dbReference type="InterPro" id="IPR035952">
    <property type="entry name" value="Rhomboid-like_sf"/>
</dbReference>